<dbReference type="SUPFAM" id="SSF46689">
    <property type="entry name" value="Homeodomain-like"/>
    <property type="match status" value="2"/>
</dbReference>
<evidence type="ECO:0000256" key="2">
    <source>
        <dbReference type="ARBA" id="ARBA00023163"/>
    </source>
</evidence>
<dbReference type="Gene3D" id="3.40.50.880">
    <property type="match status" value="1"/>
</dbReference>
<dbReference type="PANTHER" id="PTHR43130">
    <property type="entry name" value="ARAC-FAMILY TRANSCRIPTIONAL REGULATOR"/>
    <property type="match status" value="1"/>
</dbReference>
<comment type="caution">
    <text evidence="5">The sequence shown here is derived from an EMBL/GenBank/DDBJ whole genome shotgun (WGS) entry which is preliminary data.</text>
</comment>
<evidence type="ECO:0000313" key="4">
    <source>
        <dbReference type="EMBL" id="NWE14679.1"/>
    </source>
</evidence>
<dbReference type="PANTHER" id="PTHR43130:SF3">
    <property type="entry name" value="HTH-TYPE TRANSCRIPTIONAL REGULATOR RV1931C"/>
    <property type="match status" value="1"/>
</dbReference>
<dbReference type="InterPro" id="IPR018060">
    <property type="entry name" value="HTH_AraC"/>
</dbReference>
<organism evidence="5 7">
    <name type="scientific">Pseudomonas yamanorum</name>
    <dbReference type="NCBI Taxonomy" id="515393"/>
    <lineage>
        <taxon>Bacteria</taxon>
        <taxon>Pseudomonadati</taxon>
        <taxon>Pseudomonadota</taxon>
        <taxon>Gammaproteobacteria</taxon>
        <taxon>Pseudomonadales</taxon>
        <taxon>Pseudomonadaceae</taxon>
        <taxon>Pseudomonas</taxon>
    </lineage>
</organism>
<dbReference type="Gene3D" id="1.10.10.60">
    <property type="entry name" value="Homeodomain-like"/>
    <property type="match status" value="1"/>
</dbReference>
<evidence type="ECO:0000313" key="5">
    <source>
        <dbReference type="EMBL" id="NWE76186.1"/>
    </source>
</evidence>
<dbReference type="Proteomes" id="UP000537188">
    <property type="component" value="Unassembled WGS sequence"/>
</dbReference>
<dbReference type="InterPro" id="IPR002818">
    <property type="entry name" value="DJ-1/PfpI"/>
</dbReference>
<dbReference type="RefSeq" id="WP_177078625.1">
    <property type="nucleotide sequence ID" value="NZ_JACARF010000013.1"/>
</dbReference>
<dbReference type="CDD" id="cd03137">
    <property type="entry name" value="GATase1_AraC_1"/>
    <property type="match status" value="1"/>
</dbReference>
<dbReference type="Proteomes" id="UP000531950">
    <property type="component" value="Unassembled WGS sequence"/>
</dbReference>
<reference evidence="6 7" key="1">
    <citation type="submission" date="2020-04" db="EMBL/GenBank/DDBJ databases">
        <title>Molecular characterization of pseudomonads from Agaricus bisporus reveal novel blotch 2 pathogens in Western Europe.</title>
        <authorList>
            <person name="Taparia T."/>
            <person name="Krijger M."/>
            <person name="Haynes E."/>
            <person name="Elpinstone J.G."/>
            <person name="Noble R."/>
            <person name="Van Der Wolf J."/>
        </authorList>
    </citation>
    <scope>NUCLEOTIDE SEQUENCE [LARGE SCALE GENOMIC DNA]</scope>
    <source>
        <strain evidence="5 7">IPO3781</strain>
        <strain evidence="4 6">IPO3782</strain>
    </source>
</reference>
<keyword evidence="2" id="KW-0804">Transcription</keyword>
<evidence type="ECO:0000256" key="1">
    <source>
        <dbReference type="ARBA" id="ARBA00023015"/>
    </source>
</evidence>
<dbReference type="Pfam" id="PF12833">
    <property type="entry name" value="HTH_18"/>
    <property type="match status" value="1"/>
</dbReference>
<proteinExistence type="predicted"/>
<dbReference type="PROSITE" id="PS01124">
    <property type="entry name" value="HTH_ARAC_FAMILY_2"/>
    <property type="match status" value="1"/>
</dbReference>
<name>A0A7Y8FBF0_9PSED</name>
<dbReference type="InterPro" id="IPR052158">
    <property type="entry name" value="INH-QAR"/>
</dbReference>
<dbReference type="EMBL" id="JACARG010000036">
    <property type="protein sequence ID" value="NWE14679.1"/>
    <property type="molecule type" value="Genomic_DNA"/>
</dbReference>
<dbReference type="GO" id="GO:0043565">
    <property type="term" value="F:sequence-specific DNA binding"/>
    <property type="evidence" value="ECO:0007669"/>
    <property type="project" value="InterPro"/>
</dbReference>
<dbReference type="Pfam" id="PF01965">
    <property type="entry name" value="DJ-1_PfpI"/>
    <property type="match status" value="1"/>
</dbReference>
<dbReference type="AlphaFoldDB" id="A0A7Y8FBF0"/>
<dbReference type="EMBL" id="JACARF010000013">
    <property type="protein sequence ID" value="NWE76186.1"/>
    <property type="molecule type" value="Genomic_DNA"/>
</dbReference>
<dbReference type="GO" id="GO:0003700">
    <property type="term" value="F:DNA-binding transcription factor activity"/>
    <property type="evidence" value="ECO:0007669"/>
    <property type="project" value="InterPro"/>
</dbReference>
<dbReference type="SMART" id="SM00342">
    <property type="entry name" value="HTH_ARAC"/>
    <property type="match status" value="1"/>
</dbReference>
<evidence type="ECO:0000313" key="6">
    <source>
        <dbReference type="Proteomes" id="UP000531950"/>
    </source>
</evidence>
<keyword evidence="1" id="KW-0805">Transcription regulation</keyword>
<protein>
    <submittedName>
        <fullName evidence="5">GlxA family transcriptional regulator</fullName>
    </submittedName>
</protein>
<evidence type="ECO:0000313" key="7">
    <source>
        <dbReference type="Proteomes" id="UP000537188"/>
    </source>
</evidence>
<gene>
    <name evidence="4" type="ORF">HX822_17190</name>
    <name evidence="5" type="ORF">HX828_11520</name>
</gene>
<sequence length="312" mass="34311">MVSVGILLFPGFQVLSLSTSSVFEFANFVVGRPFYRVDLLSEHGGPIKSSMGFAIDSLAFGQQAYDTIVVLGDNELLEPTPGMVAYLQASLTASRRVTSACTGSFHLAAAGLLEGRKATTHWYHAMTFRQRYPNVKLEEDRIFTVDGPLWTSAGMTACIDLALALVEHDLGVEVARDVAKKLVVYHRRAGGQSQFSALLELDPKSDRVQTALAWAKGHLQEDLSVEQLAEAAHLSPRQFSRLFRAETGQSPAKAVEHLRIEAARLMLESGSHSIDVVARETGFGDPERMRRAFLRAFGQPPQMIRRALQLQA</sequence>
<accession>A0A7Y8FBF0</accession>
<dbReference type="InterPro" id="IPR029062">
    <property type="entry name" value="Class_I_gatase-like"/>
</dbReference>
<dbReference type="InterPro" id="IPR009057">
    <property type="entry name" value="Homeodomain-like_sf"/>
</dbReference>
<feature type="domain" description="HTH araC/xylS-type" evidence="3">
    <location>
        <begin position="209"/>
        <end position="307"/>
    </location>
</feature>
<evidence type="ECO:0000259" key="3">
    <source>
        <dbReference type="PROSITE" id="PS01124"/>
    </source>
</evidence>
<dbReference type="SUPFAM" id="SSF52317">
    <property type="entry name" value="Class I glutamine amidotransferase-like"/>
    <property type="match status" value="1"/>
</dbReference>